<accession>A0A7G1J1J6</accession>
<evidence type="ECO:0000256" key="4">
    <source>
        <dbReference type="ARBA" id="ARBA00022692"/>
    </source>
</evidence>
<dbReference type="EMBL" id="AP023349">
    <property type="protein sequence ID" value="BCJ11526.1"/>
    <property type="molecule type" value="Genomic_DNA"/>
</dbReference>
<dbReference type="InterPro" id="IPR036259">
    <property type="entry name" value="MFS_trans_sf"/>
</dbReference>
<evidence type="ECO:0000256" key="2">
    <source>
        <dbReference type="ARBA" id="ARBA00022448"/>
    </source>
</evidence>
<sequence length="392" mass="43440">MSNSFIKLLVSQVFANLADIFFRVTIIANIYIISKSVIATSLVPILIGISSFVASLLVPLVTKRIALNRVLSLSQFGKTILLAILVGMFTVMQSVAPLVIYLFVVVISILDGFAAPVSYAIVPRYATDLGKANSALSMSGEAVQLVGWGLGGLLFTTIGLLPTTFIILILYIISSFLMLLLPKAEVEVLESETNLEILLKGWKLVARDPRLRLFVSANLLEIFSNTIWVSSIILVFVTELLNKTESYWGYSNTAYSIGIIISGLIAFRLSEKFLAAKWESILFSLVGMVIVTLTILYFPNAQMFLLFSALVGMLSQLKEVPESVFLQETVEENNLVNVYSVLEVISTLSFSVFVLLMSYTTESFGISISFWLSAICLMIETILIYIRRDYFK</sequence>
<dbReference type="PANTHER" id="PTHR23513">
    <property type="entry name" value="INTEGRAL MEMBRANE EFFLUX PROTEIN-RELATED"/>
    <property type="match status" value="1"/>
</dbReference>
<dbReference type="CDD" id="cd06173">
    <property type="entry name" value="MFS_MefA_like"/>
    <property type="match status" value="1"/>
</dbReference>
<feature type="domain" description="Major facilitator superfamily (MFS) profile" evidence="8">
    <location>
        <begin position="210"/>
        <end position="392"/>
    </location>
</feature>
<feature type="transmembrane region" description="Helical" evidence="7">
    <location>
        <begin position="249"/>
        <end position="269"/>
    </location>
</feature>
<dbReference type="SUPFAM" id="SSF103473">
    <property type="entry name" value="MFS general substrate transporter"/>
    <property type="match status" value="1"/>
</dbReference>
<keyword evidence="2" id="KW-0813">Transport</keyword>
<organism evidence="9 10">
    <name type="scientific">Streptococcus mitis</name>
    <dbReference type="NCBI Taxonomy" id="28037"/>
    <lineage>
        <taxon>Bacteria</taxon>
        <taxon>Bacillati</taxon>
        <taxon>Bacillota</taxon>
        <taxon>Bacilli</taxon>
        <taxon>Lactobacillales</taxon>
        <taxon>Streptococcaceae</taxon>
        <taxon>Streptococcus</taxon>
        <taxon>Streptococcus mitis group</taxon>
    </lineage>
</organism>
<dbReference type="InterPro" id="IPR011701">
    <property type="entry name" value="MFS"/>
</dbReference>
<evidence type="ECO:0000313" key="9">
    <source>
        <dbReference type="EMBL" id="BCJ11526.1"/>
    </source>
</evidence>
<feature type="transmembrane region" description="Helical" evidence="7">
    <location>
        <begin position="281"/>
        <end position="298"/>
    </location>
</feature>
<keyword evidence="4 7" id="KW-0812">Transmembrane</keyword>
<dbReference type="PANTHER" id="PTHR23513:SF19">
    <property type="entry name" value="MAJOR FACILITATOR SUPERFAMILY (MFS) PROFILE DOMAIN-CONTAINING PROTEIN"/>
    <property type="match status" value="1"/>
</dbReference>
<dbReference type="AlphaFoldDB" id="A0A7G1J1J6"/>
<feature type="transmembrane region" description="Helical" evidence="7">
    <location>
        <begin position="161"/>
        <end position="181"/>
    </location>
</feature>
<comment type="subcellular location">
    <subcellularLocation>
        <location evidence="1">Cell membrane</location>
        <topology evidence="1">Multi-pass membrane protein</topology>
    </subcellularLocation>
</comment>
<feature type="transmembrane region" description="Helical" evidence="7">
    <location>
        <begin position="364"/>
        <end position="386"/>
    </location>
</feature>
<evidence type="ECO:0000313" key="10">
    <source>
        <dbReference type="Proteomes" id="UP000516106"/>
    </source>
</evidence>
<evidence type="ECO:0000256" key="3">
    <source>
        <dbReference type="ARBA" id="ARBA00022475"/>
    </source>
</evidence>
<dbReference type="PROSITE" id="PS50850">
    <property type="entry name" value="MFS"/>
    <property type="match status" value="1"/>
</dbReference>
<dbReference type="NCBIfam" id="NF041056">
    <property type="entry name" value="ryptide_ex_MFS"/>
    <property type="match status" value="1"/>
</dbReference>
<feature type="transmembrane region" description="Helical" evidence="7">
    <location>
        <begin position="38"/>
        <end position="58"/>
    </location>
</feature>
<dbReference type="InterPro" id="IPR020846">
    <property type="entry name" value="MFS_dom"/>
</dbReference>
<dbReference type="GO" id="GO:0022857">
    <property type="term" value="F:transmembrane transporter activity"/>
    <property type="evidence" value="ECO:0007669"/>
    <property type="project" value="InterPro"/>
</dbReference>
<protein>
    <submittedName>
        <fullName evidence="9">MFS transporter</fullName>
    </submittedName>
</protein>
<keyword evidence="6 7" id="KW-0472">Membrane</keyword>
<feature type="transmembrane region" description="Helical" evidence="7">
    <location>
        <begin position="338"/>
        <end position="358"/>
    </location>
</feature>
<evidence type="ECO:0000259" key="8">
    <source>
        <dbReference type="PROSITE" id="PS50850"/>
    </source>
</evidence>
<gene>
    <name evidence="9" type="ORF">SMNM65_19580</name>
</gene>
<name>A0A7G1J1J6_STRMT</name>
<feature type="transmembrane region" description="Helical" evidence="7">
    <location>
        <begin position="12"/>
        <end position="32"/>
    </location>
</feature>
<feature type="transmembrane region" description="Helical" evidence="7">
    <location>
        <begin position="70"/>
        <end position="92"/>
    </location>
</feature>
<dbReference type="Proteomes" id="UP000516106">
    <property type="component" value="Chromosome"/>
</dbReference>
<evidence type="ECO:0000256" key="5">
    <source>
        <dbReference type="ARBA" id="ARBA00022989"/>
    </source>
</evidence>
<keyword evidence="5 7" id="KW-1133">Transmembrane helix</keyword>
<proteinExistence type="predicted"/>
<dbReference type="Gene3D" id="1.20.1250.20">
    <property type="entry name" value="MFS general substrate transporter like domains"/>
    <property type="match status" value="2"/>
</dbReference>
<dbReference type="GO" id="GO:0005886">
    <property type="term" value="C:plasma membrane"/>
    <property type="evidence" value="ECO:0007669"/>
    <property type="project" value="UniProtKB-SubCell"/>
</dbReference>
<evidence type="ECO:0000256" key="6">
    <source>
        <dbReference type="ARBA" id="ARBA00023136"/>
    </source>
</evidence>
<evidence type="ECO:0000256" key="1">
    <source>
        <dbReference type="ARBA" id="ARBA00004651"/>
    </source>
</evidence>
<feature type="transmembrane region" description="Helical" evidence="7">
    <location>
        <begin position="213"/>
        <end position="237"/>
    </location>
</feature>
<dbReference type="Pfam" id="PF07690">
    <property type="entry name" value="MFS_1"/>
    <property type="match status" value="1"/>
</dbReference>
<evidence type="ECO:0000256" key="7">
    <source>
        <dbReference type="SAM" id="Phobius"/>
    </source>
</evidence>
<keyword evidence="3" id="KW-1003">Cell membrane</keyword>
<reference evidence="10" key="1">
    <citation type="submission" date="2020-08" db="EMBL/GenBank/DDBJ databases">
        <title>Complete genome sequence of Streptococcus mitis strain Nm-65.</title>
        <authorList>
            <person name="Tabata A."/>
            <person name="Ohkuni H."/>
            <person name="Nagamune H."/>
        </authorList>
    </citation>
    <scope>NUCLEOTIDE SEQUENCE [LARGE SCALE GENOMIC DNA]</scope>
    <source>
        <strain evidence="10">Nm-65</strain>
    </source>
</reference>